<evidence type="ECO:0000313" key="8">
    <source>
        <dbReference type="EMBL" id="KZR97546.1"/>
    </source>
</evidence>
<organism evidence="8 9">
    <name type="scientific">Daphnia magna</name>
    <dbReference type="NCBI Taxonomy" id="35525"/>
    <lineage>
        <taxon>Eukaryota</taxon>
        <taxon>Metazoa</taxon>
        <taxon>Ecdysozoa</taxon>
        <taxon>Arthropoda</taxon>
        <taxon>Crustacea</taxon>
        <taxon>Branchiopoda</taxon>
        <taxon>Diplostraca</taxon>
        <taxon>Cladocera</taxon>
        <taxon>Anomopoda</taxon>
        <taxon>Daphniidae</taxon>
        <taxon>Daphnia</taxon>
    </lineage>
</organism>
<evidence type="ECO:0000256" key="2">
    <source>
        <dbReference type="ARBA" id="ARBA00022741"/>
    </source>
</evidence>
<feature type="non-terminal residue" evidence="8">
    <location>
        <position position="101"/>
    </location>
</feature>
<dbReference type="InterPro" id="IPR014729">
    <property type="entry name" value="Rossmann-like_a/b/a_fold"/>
</dbReference>
<dbReference type="SUPFAM" id="SSF52402">
    <property type="entry name" value="Adenine nucleotide alpha hydrolases-like"/>
    <property type="match status" value="1"/>
</dbReference>
<gene>
    <name evidence="8" type="ORF">APZ42_007513</name>
</gene>
<feature type="non-terminal residue" evidence="8">
    <location>
        <position position="1"/>
    </location>
</feature>
<keyword evidence="3 6" id="KW-0332">GMP biosynthesis</keyword>
<dbReference type="PANTHER" id="PTHR11922">
    <property type="entry name" value="GMP SYNTHASE-RELATED"/>
    <property type="match status" value="1"/>
</dbReference>
<proteinExistence type="predicted"/>
<keyword evidence="1" id="KW-0436">Ligase</keyword>
<keyword evidence="2 6" id="KW-0547">Nucleotide-binding</keyword>
<evidence type="ECO:0000256" key="6">
    <source>
        <dbReference type="PROSITE-ProRule" id="PRU00886"/>
    </source>
</evidence>
<dbReference type="GO" id="GO:0003921">
    <property type="term" value="F:GMP synthase activity"/>
    <property type="evidence" value="ECO:0007669"/>
    <property type="project" value="InterPro"/>
</dbReference>
<evidence type="ECO:0000256" key="3">
    <source>
        <dbReference type="ARBA" id="ARBA00022749"/>
    </source>
</evidence>
<protein>
    <submittedName>
        <fullName evidence="8">Putative GMP synthase</fullName>
    </submittedName>
</protein>
<dbReference type="PROSITE" id="PS51553">
    <property type="entry name" value="GMPS_ATP_PPASE"/>
    <property type="match status" value="1"/>
</dbReference>
<reference evidence="8 9" key="1">
    <citation type="submission" date="2016-03" db="EMBL/GenBank/DDBJ databases">
        <title>EvidentialGene: Evidence-directed Construction of Genes on Genomes.</title>
        <authorList>
            <person name="Gilbert D.G."/>
            <person name="Choi J.-H."/>
            <person name="Mockaitis K."/>
            <person name="Colbourne J."/>
            <person name="Pfrender M."/>
        </authorList>
    </citation>
    <scope>NUCLEOTIDE SEQUENCE [LARGE SCALE GENOMIC DNA]</scope>
    <source>
        <strain evidence="8 9">Xinb3</strain>
        <tissue evidence="8">Complete organism</tissue>
    </source>
</reference>
<feature type="binding site" evidence="6">
    <location>
        <begin position="21"/>
        <end position="27"/>
    </location>
    <ligand>
        <name>ATP</name>
        <dbReference type="ChEBI" id="CHEBI:30616"/>
    </ligand>
</feature>
<dbReference type="Proteomes" id="UP000076858">
    <property type="component" value="Unassembled WGS sequence"/>
</dbReference>
<accession>A0A164F8M2</accession>
<dbReference type="PANTHER" id="PTHR11922:SF2">
    <property type="entry name" value="GMP SYNTHASE [GLUTAMINE-HYDROLYZING]"/>
    <property type="match status" value="1"/>
</dbReference>
<dbReference type="GO" id="GO:0005524">
    <property type="term" value="F:ATP binding"/>
    <property type="evidence" value="ECO:0007669"/>
    <property type="project" value="UniProtKB-UniRule"/>
</dbReference>
<dbReference type="AlphaFoldDB" id="A0A164F8M2"/>
<dbReference type="OrthoDB" id="1724632at2759"/>
<sequence length="101" mass="11437">QQCIDYVRRMLGRKIVLVLVSGEIDSAVCATLLHKALLQGEDSSRVQTIHIDNGFLCKDESEQVVTSLQQLGRNLRTVASHFFFILAIRFDVSNCFKLLKQ</sequence>
<name>A0A164F8M2_9CRUS</name>
<dbReference type="EMBL" id="LRGB01020982">
    <property type="protein sequence ID" value="KZR97546.1"/>
    <property type="molecule type" value="Genomic_DNA"/>
</dbReference>
<keyword evidence="9" id="KW-1185">Reference proteome</keyword>
<evidence type="ECO:0000256" key="4">
    <source>
        <dbReference type="ARBA" id="ARBA00022755"/>
    </source>
</evidence>
<comment type="caution">
    <text evidence="8">The sequence shown here is derived from an EMBL/GenBank/DDBJ whole genome shotgun (WGS) entry which is preliminary data.</text>
</comment>
<feature type="domain" description="GMPS ATP-PPase" evidence="7">
    <location>
        <begin position="1"/>
        <end position="101"/>
    </location>
</feature>
<dbReference type="InterPro" id="IPR025777">
    <property type="entry name" value="GMPS_ATP_PPase_dom"/>
</dbReference>
<dbReference type="Gene3D" id="3.40.50.620">
    <property type="entry name" value="HUPs"/>
    <property type="match status" value="1"/>
</dbReference>
<dbReference type="GO" id="GO:0005829">
    <property type="term" value="C:cytosol"/>
    <property type="evidence" value="ECO:0007669"/>
    <property type="project" value="TreeGrafter"/>
</dbReference>
<keyword evidence="5 6" id="KW-0067">ATP-binding</keyword>
<dbReference type="STRING" id="35525.A0A164F8M2"/>
<keyword evidence="4 6" id="KW-0658">Purine biosynthesis</keyword>
<evidence type="ECO:0000256" key="1">
    <source>
        <dbReference type="ARBA" id="ARBA00022598"/>
    </source>
</evidence>
<evidence type="ECO:0000313" key="9">
    <source>
        <dbReference type="Proteomes" id="UP000076858"/>
    </source>
</evidence>
<evidence type="ECO:0000259" key="7">
    <source>
        <dbReference type="PROSITE" id="PS51553"/>
    </source>
</evidence>
<evidence type="ECO:0000256" key="5">
    <source>
        <dbReference type="ARBA" id="ARBA00022840"/>
    </source>
</evidence>